<name>A0A9K3DS80_HELAN</name>
<dbReference type="AlphaFoldDB" id="A0A9K3DS80"/>
<keyword evidence="2" id="KW-1185">Reference proteome</keyword>
<evidence type="ECO:0000313" key="2">
    <source>
        <dbReference type="Proteomes" id="UP000215914"/>
    </source>
</evidence>
<reference evidence="1" key="1">
    <citation type="journal article" date="2017" name="Nature">
        <title>The sunflower genome provides insights into oil metabolism, flowering and Asterid evolution.</title>
        <authorList>
            <person name="Badouin H."/>
            <person name="Gouzy J."/>
            <person name="Grassa C.J."/>
            <person name="Murat F."/>
            <person name="Staton S.E."/>
            <person name="Cottret L."/>
            <person name="Lelandais-Briere C."/>
            <person name="Owens G.L."/>
            <person name="Carrere S."/>
            <person name="Mayjonade B."/>
            <person name="Legrand L."/>
            <person name="Gill N."/>
            <person name="Kane N.C."/>
            <person name="Bowers J.E."/>
            <person name="Hubner S."/>
            <person name="Bellec A."/>
            <person name="Berard A."/>
            <person name="Berges H."/>
            <person name="Blanchet N."/>
            <person name="Boniface M.C."/>
            <person name="Brunel D."/>
            <person name="Catrice O."/>
            <person name="Chaidir N."/>
            <person name="Claudel C."/>
            <person name="Donnadieu C."/>
            <person name="Faraut T."/>
            <person name="Fievet G."/>
            <person name="Helmstetter N."/>
            <person name="King M."/>
            <person name="Knapp S.J."/>
            <person name="Lai Z."/>
            <person name="Le Paslier M.C."/>
            <person name="Lippi Y."/>
            <person name="Lorenzon L."/>
            <person name="Mandel J.R."/>
            <person name="Marage G."/>
            <person name="Marchand G."/>
            <person name="Marquand E."/>
            <person name="Bret-Mestries E."/>
            <person name="Morien E."/>
            <person name="Nambeesan S."/>
            <person name="Nguyen T."/>
            <person name="Pegot-Espagnet P."/>
            <person name="Pouilly N."/>
            <person name="Raftis F."/>
            <person name="Sallet E."/>
            <person name="Schiex T."/>
            <person name="Thomas J."/>
            <person name="Vandecasteele C."/>
            <person name="Vares D."/>
            <person name="Vear F."/>
            <person name="Vautrin S."/>
            <person name="Crespi M."/>
            <person name="Mangin B."/>
            <person name="Burke J.M."/>
            <person name="Salse J."/>
            <person name="Munos S."/>
            <person name="Vincourt P."/>
            <person name="Rieseberg L.H."/>
            <person name="Langlade N.B."/>
        </authorList>
    </citation>
    <scope>NUCLEOTIDE SEQUENCE</scope>
    <source>
        <tissue evidence="1">Leaves</tissue>
    </source>
</reference>
<dbReference type="EMBL" id="MNCJ02000331">
    <property type="protein sequence ID" value="KAF5760591.1"/>
    <property type="molecule type" value="Genomic_DNA"/>
</dbReference>
<dbReference type="Proteomes" id="UP000215914">
    <property type="component" value="Unassembled WGS sequence"/>
</dbReference>
<accession>A0A9K3DS80</accession>
<comment type="caution">
    <text evidence="1">The sequence shown here is derived from an EMBL/GenBank/DDBJ whole genome shotgun (WGS) entry which is preliminary data.</text>
</comment>
<dbReference type="Gramene" id="mRNA:HanXRQr2_Chr16g0755261">
    <property type="protein sequence ID" value="CDS:HanXRQr2_Chr16g0755261.1"/>
    <property type="gene ID" value="HanXRQr2_Chr16g0755261"/>
</dbReference>
<gene>
    <name evidence="1" type="ORF">HanXRQr2_Chr16g0755261</name>
</gene>
<evidence type="ECO:0000313" key="1">
    <source>
        <dbReference type="EMBL" id="KAF5760591.1"/>
    </source>
</evidence>
<protein>
    <submittedName>
        <fullName evidence="1">Uncharacterized protein</fullName>
    </submittedName>
</protein>
<reference evidence="1" key="2">
    <citation type="submission" date="2020-06" db="EMBL/GenBank/DDBJ databases">
        <title>Helianthus annuus Genome sequencing and assembly Release 2.</title>
        <authorList>
            <person name="Gouzy J."/>
            <person name="Langlade N."/>
            <person name="Munos S."/>
        </authorList>
    </citation>
    <scope>NUCLEOTIDE SEQUENCE</scope>
    <source>
        <tissue evidence="1">Leaves</tissue>
    </source>
</reference>
<organism evidence="1 2">
    <name type="scientific">Helianthus annuus</name>
    <name type="common">Common sunflower</name>
    <dbReference type="NCBI Taxonomy" id="4232"/>
    <lineage>
        <taxon>Eukaryota</taxon>
        <taxon>Viridiplantae</taxon>
        <taxon>Streptophyta</taxon>
        <taxon>Embryophyta</taxon>
        <taxon>Tracheophyta</taxon>
        <taxon>Spermatophyta</taxon>
        <taxon>Magnoliopsida</taxon>
        <taxon>eudicotyledons</taxon>
        <taxon>Gunneridae</taxon>
        <taxon>Pentapetalae</taxon>
        <taxon>asterids</taxon>
        <taxon>campanulids</taxon>
        <taxon>Asterales</taxon>
        <taxon>Asteraceae</taxon>
        <taxon>Asteroideae</taxon>
        <taxon>Heliantheae alliance</taxon>
        <taxon>Heliantheae</taxon>
        <taxon>Helianthus</taxon>
    </lineage>
</organism>
<sequence length="60" mass="7239">MSHMIHHDHLDSHPDRLRKIILLFFKLLPTHNKQAFRLYKSLMPHLQCILIDLLFYLSTS</sequence>
<proteinExistence type="predicted"/>